<evidence type="ECO:0000313" key="1">
    <source>
        <dbReference type="EMBL" id="JAH41490.1"/>
    </source>
</evidence>
<protein>
    <submittedName>
        <fullName evidence="1">Uncharacterized protein</fullName>
    </submittedName>
</protein>
<organism evidence="1">
    <name type="scientific">Anguilla anguilla</name>
    <name type="common">European freshwater eel</name>
    <name type="synonym">Muraena anguilla</name>
    <dbReference type="NCBI Taxonomy" id="7936"/>
    <lineage>
        <taxon>Eukaryota</taxon>
        <taxon>Metazoa</taxon>
        <taxon>Chordata</taxon>
        <taxon>Craniata</taxon>
        <taxon>Vertebrata</taxon>
        <taxon>Euteleostomi</taxon>
        <taxon>Actinopterygii</taxon>
        <taxon>Neopterygii</taxon>
        <taxon>Teleostei</taxon>
        <taxon>Anguilliformes</taxon>
        <taxon>Anguillidae</taxon>
        <taxon>Anguilla</taxon>
    </lineage>
</organism>
<reference evidence="1" key="1">
    <citation type="submission" date="2014-11" db="EMBL/GenBank/DDBJ databases">
        <authorList>
            <person name="Amaro Gonzalez C."/>
        </authorList>
    </citation>
    <scope>NUCLEOTIDE SEQUENCE</scope>
</reference>
<sequence>MKQPSALSGQIKRSALRSY</sequence>
<name>A0A0E9SLE9_ANGAN</name>
<dbReference type="AlphaFoldDB" id="A0A0E9SLE9"/>
<dbReference type="EMBL" id="GBXM01067087">
    <property type="protein sequence ID" value="JAH41490.1"/>
    <property type="molecule type" value="Transcribed_RNA"/>
</dbReference>
<reference evidence="1" key="2">
    <citation type="journal article" date="2015" name="Fish Shellfish Immunol.">
        <title>Early steps in the European eel (Anguilla anguilla)-Vibrio vulnificus interaction in the gills: Role of the RtxA13 toxin.</title>
        <authorList>
            <person name="Callol A."/>
            <person name="Pajuelo D."/>
            <person name="Ebbesson L."/>
            <person name="Teles M."/>
            <person name="MacKenzie S."/>
            <person name="Amaro C."/>
        </authorList>
    </citation>
    <scope>NUCLEOTIDE SEQUENCE</scope>
</reference>
<proteinExistence type="predicted"/>
<accession>A0A0E9SLE9</accession>